<protein>
    <submittedName>
        <fullName evidence="1">Uncharacterized protein</fullName>
    </submittedName>
</protein>
<name>A0A450T7X9_9GAMM</name>
<proteinExistence type="predicted"/>
<reference evidence="1" key="1">
    <citation type="submission" date="2019-02" db="EMBL/GenBank/DDBJ databases">
        <authorList>
            <person name="Gruber-Vodicka R. H."/>
            <person name="Seah K. B. B."/>
        </authorList>
    </citation>
    <scope>NUCLEOTIDE SEQUENCE</scope>
    <source>
        <strain evidence="1">BECK_BZ131</strain>
    </source>
</reference>
<gene>
    <name evidence="1" type="ORF">BECKFW1821C_GA0114237_100357</name>
</gene>
<organism evidence="1">
    <name type="scientific">Candidatus Kentrum sp. FW</name>
    <dbReference type="NCBI Taxonomy" id="2126338"/>
    <lineage>
        <taxon>Bacteria</taxon>
        <taxon>Pseudomonadati</taxon>
        <taxon>Pseudomonadota</taxon>
        <taxon>Gammaproteobacteria</taxon>
        <taxon>Candidatus Kentrum</taxon>
    </lineage>
</organism>
<evidence type="ECO:0000313" key="1">
    <source>
        <dbReference type="EMBL" id="VFJ62940.1"/>
    </source>
</evidence>
<dbReference type="EMBL" id="CAADFE010000003">
    <property type="protein sequence ID" value="VFJ62940.1"/>
    <property type="molecule type" value="Genomic_DNA"/>
</dbReference>
<dbReference type="AlphaFoldDB" id="A0A450T7X9"/>
<accession>A0A450T7X9</accession>
<sequence length="65" mass="6967">MITAPSDLQLPAAGFAVNTPYAKSFIEEHQVAVHNHAAIMDIETVAEIIEAAACREAKVECTGDR</sequence>